<keyword evidence="4" id="KW-1185">Reference proteome</keyword>
<evidence type="ECO:0000313" key="4">
    <source>
        <dbReference type="Proteomes" id="UP000184480"/>
    </source>
</evidence>
<name>A0A1M4ZW40_9BACT</name>
<dbReference type="Proteomes" id="UP000184480">
    <property type="component" value="Unassembled WGS sequence"/>
</dbReference>
<evidence type="ECO:0000256" key="1">
    <source>
        <dbReference type="SAM" id="Phobius"/>
    </source>
</evidence>
<feature type="transmembrane region" description="Helical" evidence="1">
    <location>
        <begin position="6"/>
        <end position="26"/>
    </location>
</feature>
<sequence>MNDQSIFIVVIIMVVPFLFTLLIVYIKSMEKRKNNELMADLYQKSIENGKELPTDLFEAKNKNKSLRTGIILVFIGIGISIFLGAIANDGFTLKNMSGGIIPFFLGIGFLVVHFIWKKKGYTDEE</sequence>
<keyword evidence="1" id="KW-1133">Transmembrane helix</keyword>
<dbReference type="RefSeq" id="WP_062181993.1">
    <property type="nucleotide sequence ID" value="NZ_BBXL01000015.1"/>
</dbReference>
<accession>A0A1M4ZW40</accession>
<organism evidence="3 4">
    <name type="scientific">Dysgonomonas macrotermitis</name>
    <dbReference type="NCBI Taxonomy" id="1346286"/>
    <lineage>
        <taxon>Bacteria</taxon>
        <taxon>Pseudomonadati</taxon>
        <taxon>Bacteroidota</taxon>
        <taxon>Bacteroidia</taxon>
        <taxon>Bacteroidales</taxon>
        <taxon>Dysgonomonadaceae</taxon>
        <taxon>Dysgonomonas</taxon>
    </lineage>
</organism>
<evidence type="ECO:0000259" key="2">
    <source>
        <dbReference type="Pfam" id="PF19762"/>
    </source>
</evidence>
<keyword evidence="1" id="KW-0812">Transmembrane</keyword>
<dbReference type="Pfam" id="PF19762">
    <property type="entry name" value="DUF6249"/>
    <property type="match status" value="1"/>
</dbReference>
<dbReference type="EMBL" id="FQUC01000004">
    <property type="protein sequence ID" value="SHF21816.1"/>
    <property type="molecule type" value="Genomic_DNA"/>
</dbReference>
<proteinExistence type="predicted"/>
<feature type="domain" description="DUF6249" evidence="2">
    <location>
        <begin position="6"/>
        <end position="116"/>
    </location>
</feature>
<dbReference type="InterPro" id="IPR046216">
    <property type="entry name" value="DUF6249"/>
</dbReference>
<gene>
    <name evidence="3" type="ORF">SAMN05444362_104200</name>
</gene>
<feature type="transmembrane region" description="Helical" evidence="1">
    <location>
        <begin position="69"/>
        <end position="87"/>
    </location>
</feature>
<evidence type="ECO:0000313" key="3">
    <source>
        <dbReference type="EMBL" id="SHF21816.1"/>
    </source>
</evidence>
<protein>
    <recommendedName>
        <fullName evidence="2">DUF6249 domain-containing protein</fullName>
    </recommendedName>
</protein>
<keyword evidence="1" id="KW-0472">Membrane</keyword>
<feature type="transmembrane region" description="Helical" evidence="1">
    <location>
        <begin position="99"/>
        <end position="116"/>
    </location>
</feature>
<reference evidence="4" key="1">
    <citation type="submission" date="2016-11" db="EMBL/GenBank/DDBJ databases">
        <authorList>
            <person name="Varghese N."/>
            <person name="Submissions S."/>
        </authorList>
    </citation>
    <scope>NUCLEOTIDE SEQUENCE [LARGE SCALE GENOMIC DNA]</scope>
    <source>
        <strain evidence="4">DSM 27370</strain>
    </source>
</reference>
<dbReference type="STRING" id="1346286.SAMN05444362_104200"/>
<dbReference type="AlphaFoldDB" id="A0A1M4ZW40"/>